<keyword evidence="1" id="KW-0812">Transmembrane</keyword>
<gene>
    <name evidence="2" type="ORF">QNI29_13550</name>
</gene>
<keyword evidence="1" id="KW-1133">Transmembrane helix</keyword>
<name>A0ABY8UTY3_9BACI</name>
<feature type="transmembrane region" description="Helical" evidence="1">
    <location>
        <begin position="166"/>
        <end position="185"/>
    </location>
</feature>
<protein>
    <submittedName>
        <fullName evidence="2">DoxX-like family protein</fullName>
    </submittedName>
</protein>
<keyword evidence="3" id="KW-1185">Reference proteome</keyword>
<feature type="transmembrane region" description="Helical" evidence="1">
    <location>
        <begin position="270"/>
        <end position="290"/>
    </location>
</feature>
<reference evidence="2 3" key="1">
    <citation type="submission" date="2023-05" db="EMBL/GenBank/DDBJ databases">
        <title>Comparative genomics reveals the evidence of polycyclic aromatic hydrocarbons degradation in moderately halophilic genus Pontibacillus.</title>
        <authorList>
            <person name="Yang H."/>
            <person name="Qian Z."/>
        </authorList>
    </citation>
    <scope>NUCLEOTIDE SEQUENCE [LARGE SCALE GENOMIC DNA]</scope>
    <source>
        <strain evidence="3">HN14</strain>
    </source>
</reference>
<dbReference type="InterPro" id="IPR025695">
    <property type="entry name" value="DoxX-like"/>
</dbReference>
<evidence type="ECO:0000313" key="2">
    <source>
        <dbReference type="EMBL" id="WIF96773.1"/>
    </source>
</evidence>
<proteinExistence type="predicted"/>
<evidence type="ECO:0000256" key="1">
    <source>
        <dbReference type="SAM" id="Phobius"/>
    </source>
</evidence>
<dbReference type="EMBL" id="CP126446">
    <property type="protein sequence ID" value="WIF96773.1"/>
    <property type="molecule type" value="Genomic_DNA"/>
</dbReference>
<dbReference type="Proteomes" id="UP001236652">
    <property type="component" value="Chromosome"/>
</dbReference>
<dbReference type="Pfam" id="PF13781">
    <property type="entry name" value="DoxX_3"/>
    <property type="match status" value="1"/>
</dbReference>
<sequence length="302" mass="34985">MKREPIYVETRIEADMEDLWNASQIPDQHEQWDLRFSSIIYQPKEQEEDPQDFTYKTNIGLGLSIEGWGRSKGTHNGKDGSRTSSLHFGTDQRISIITEGRGYWKYIRNDKDLTFLTQYDYQTRFGKVGALFDRFIFRPMIGWATALSFDVLKRWLEKGVTPKSQYIQFFVYWMLAFFFSFIWIYHGLIPKILFQHPEEVAMAESLLPDGVSAPNVVLVMGSGELLFGLSWWFVGRRKWLHLIQAWAIPILTLSAIVADPGTLTHPFSPLPYNSSLFLLSLIGLTISRDVPTAKTCKRKRKE</sequence>
<feature type="transmembrane region" description="Helical" evidence="1">
    <location>
        <begin position="239"/>
        <end position="258"/>
    </location>
</feature>
<accession>A0ABY8UTY3</accession>
<dbReference type="RefSeq" id="WP_231417039.1">
    <property type="nucleotide sequence ID" value="NZ_CP126446.1"/>
</dbReference>
<keyword evidence="1" id="KW-0472">Membrane</keyword>
<organism evidence="2 3">
    <name type="scientific">Pontibacillus chungwhensis</name>
    <dbReference type="NCBI Taxonomy" id="265426"/>
    <lineage>
        <taxon>Bacteria</taxon>
        <taxon>Bacillati</taxon>
        <taxon>Bacillota</taxon>
        <taxon>Bacilli</taxon>
        <taxon>Bacillales</taxon>
        <taxon>Bacillaceae</taxon>
        <taxon>Pontibacillus</taxon>
    </lineage>
</organism>
<evidence type="ECO:0000313" key="3">
    <source>
        <dbReference type="Proteomes" id="UP001236652"/>
    </source>
</evidence>
<feature type="transmembrane region" description="Helical" evidence="1">
    <location>
        <begin position="216"/>
        <end position="234"/>
    </location>
</feature>